<sequence>MLLPALAAHSHGDLTLDQVRWLHETLQLEEGTPRTEGIGADMSIAHRTFTDTASNHLVLELGRTGGDVWILSVYFEGERPSPETVEHHRGLFRDLIDQLGLTLIDITPAATADEVFTSPHQPGDAQEGVGVSWDLPYDELDRMWFHLGLRKDAPREVKEVKLREVMSYPVWSVAPEPLRSQAEEFLRDA</sequence>
<organism evidence="1 2">
    <name type="scientific">Nocardiopsis aegyptia</name>
    <dbReference type="NCBI Taxonomy" id="220378"/>
    <lineage>
        <taxon>Bacteria</taxon>
        <taxon>Bacillati</taxon>
        <taxon>Actinomycetota</taxon>
        <taxon>Actinomycetes</taxon>
        <taxon>Streptosporangiales</taxon>
        <taxon>Nocardiopsidaceae</taxon>
        <taxon>Nocardiopsis</taxon>
    </lineage>
</organism>
<dbReference type="EMBL" id="JACCFS010000001">
    <property type="protein sequence ID" value="NYJ34888.1"/>
    <property type="molecule type" value="Genomic_DNA"/>
</dbReference>
<reference evidence="1 2" key="1">
    <citation type="submission" date="2020-07" db="EMBL/GenBank/DDBJ databases">
        <title>Sequencing the genomes of 1000 actinobacteria strains.</title>
        <authorList>
            <person name="Klenk H.-P."/>
        </authorList>
    </citation>
    <scope>NUCLEOTIDE SEQUENCE [LARGE SCALE GENOMIC DNA]</scope>
    <source>
        <strain evidence="1 2">DSM 44442</strain>
    </source>
</reference>
<gene>
    <name evidence="1" type="ORF">HNR10_002769</name>
</gene>
<accession>A0A7Z0EP73</accession>
<dbReference type="AlphaFoldDB" id="A0A7Z0EP73"/>
<proteinExistence type="predicted"/>
<comment type="caution">
    <text evidence="1">The sequence shown here is derived from an EMBL/GenBank/DDBJ whole genome shotgun (WGS) entry which is preliminary data.</text>
</comment>
<dbReference type="RefSeq" id="WP_179823765.1">
    <property type="nucleotide sequence ID" value="NZ_JACCFS010000001.1"/>
</dbReference>
<evidence type="ECO:0000313" key="2">
    <source>
        <dbReference type="Proteomes" id="UP000572051"/>
    </source>
</evidence>
<dbReference type="Proteomes" id="UP000572051">
    <property type="component" value="Unassembled WGS sequence"/>
</dbReference>
<keyword evidence="2" id="KW-1185">Reference proteome</keyword>
<name>A0A7Z0EP73_9ACTN</name>
<protein>
    <submittedName>
        <fullName evidence="1">Uncharacterized protein</fullName>
    </submittedName>
</protein>
<evidence type="ECO:0000313" key="1">
    <source>
        <dbReference type="EMBL" id="NYJ34888.1"/>
    </source>
</evidence>